<dbReference type="AlphaFoldDB" id="A0A6I4MLB6"/>
<dbReference type="Gene3D" id="3.40.50.1820">
    <property type="entry name" value="alpha/beta hydrolase"/>
    <property type="match status" value="1"/>
</dbReference>
<dbReference type="PANTHER" id="PTHR40841">
    <property type="entry name" value="SIDEROPHORE TRIACETYLFUSARININE C ESTERASE"/>
    <property type="match status" value="1"/>
</dbReference>
<dbReference type="Proteomes" id="UP000462055">
    <property type="component" value="Unassembled WGS sequence"/>
</dbReference>
<reference evidence="3" key="1">
    <citation type="submission" date="2019-12" db="EMBL/GenBank/DDBJ databases">
        <title>Actinomadura physcomitrii sp. nov., a novel actinomycete isolated from moss [Physcomitrium sphaericum (Ludw) Fuernr].</title>
        <authorList>
            <person name="Zhuang X."/>
        </authorList>
    </citation>
    <scope>NUCLEOTIDE SEQUENCE [LARGE SCALE GENOMIC DNA]</scope>
    <source>
        <strain evidence="3">LD22</strain>
    </source>
</reference>
<evidence type="ECO:0000313" key="3">
    <source>
        <dbReference type="EMBL" id="MWA07018.1"/>
    </source>
</evidence>
<comment type="similarity">
    <text evidence="1">Belongs to the esterase D family.</text>
</comment>
<protein>
    <recommendedName>
        <fullName evidence="5">Alpha/beta hydrolase</fullName>
    </recommendedName>
</protein>
<evidence type="ECO:0008006" key="5">
    <source>
        <dbReference type="Google" id="ProtNLM"/>
    </source>
</evidence>
<dbReference type="GO" id="GO:0016788">
    <property type="term" value="F:hydrolase activity, acting on ester bonds"/>
    <property type="evidence" value="ECO:0007669"/>
    <property type="project" value="TreeGrafter"/>
</dbReference>
<organism evidence="3 4">
    <name type="scientific">Actinomadura physcomitrii</name>
    <dbReference type="NCBI Taxonomy" id="2650748"/>
    <lineage>
        <taxon>Bacteria</taxon>
        <taxon>Bacillati</taxon>
        <taxon>Actinomycetota</taxon>
        <taxon>Actinomycetes</taxon>
        <taxon>Streptosporangiales</taxon>
        <taxon>Thermomonosporaceae</taxon>
        <taxon>Actinomadura</taxon>
    </lineage>
</organism>
<sequence length="298" mass="32291">MAVFWSTGPVELPGAVRYTLVTDDSPTGRWDVSVALPQAGSRADSGPLPVLYLLDGFLTFLTTAQIAQNTLAFSLGQLRPVAIVGISPAIEDRDELSARRARDLTPTSAAGGYHQGRTPHGTGGADAMLDLISEVIAPRVEPAHGLDSADRGLAGFSLGGLFTCWALVRRPEGFRRFLAVSPSLWWDDHLLLDDRRAPFVTRDAGDVYLAVGEREDSPDRSWPVMPAAMRRSLSGLNMVADLAAFTERLRGRPEVDVRSEVIPDEQHATVWPGAVTRGLVHLYRKEAQAASRSGSLNR</sequence>
<dbReference type="InterPro" id="IPR000801">
    <property type="entry name" value="Esterase-like"/>
</dbReference>
<evidence type="ECO:0000313" key="4">
    <source>
        <dbReference type="Proteomes" id="UP000462055"/>
    </source>
</evidence>
<keyword evidence="2" id="KW-0378">Hydrolase</keyword>
<gene>
    <name evidence="3" type="ORF">F8568_043115</name>
</gene>
<dbReference type="PANTHER" id="PTHR40841:SF2">
    <property type="entry name" value="SIDEROPHORE-DEGRADING ESTERASE (EUROFUNG)"/>
    <property type="match status" value="1"/>
</dbReference>
<comment type="caution">
    <text evidence="3">The sequence shown here is derived from an EMBL/GenBank/DDBJ whole genome shotgun (WGS) entry which is preliminary data.</text>
</comment>
<name>A0A6I4MLB6_9ACTN</name>
<dbReference type="InterPro" id="IPR029058">
    <property type="entry name" value="AB_hydrolase_fold"/>
</dbReference>
<dbReference type="Pfam" id="PF00756">
    <property type="entry name" value="Esterase"/>
    <property type="match status" value="1"/>
</dbReference>
<keyword evidence="4" id="KW-1185">Reference proteome</keyword>
<proteinExistence type="inferred from homology"/>
<accession>A0A6I4MLB6</accession>
<dbReference type="RefSeq" id="WP_151599930.1">
    <property type="nucleotide sequence ID" value="NZ_WBMS02000061.1"/>
</dbReference>
<dbReference type="InterPro" id="IPR052558">
    <property type="entry name" value="Siderophore_Hydrolase_D"/>
</dbReference>
<dbReference type="EMBL" id="WBMS02000061">
    <property type="protein sequence ID" value="MWA07018.1"/>
    <property type="molecule type" value="Genomic_DNA"/>
</dbReference>
<dbReference type="SUPFAM" id="SSF53474">
    <property type="entry name" value="alpha/beta-Hydrolases"/>
    <property type="match status" value="1"/>
</dbReference>
<evidence type="ECO:0000256" key="2">
    <source>
        <dbReference type="ARBA" id="ARBA00022801"/>
    </source>
</evidence>
<evidence type="ECO:0000256" key="1">
    <source>
        <dbReference type="ARBA" id="ARBA00005622"/>
    </source>
</evidence>